<protein>
    <submittedName>
        <fullName evidence="3">Peptidoglycan/xylan/chitin deacetylase (PgdA/CDA1 family)</fullName>
    </submittedName>
</protein>
<dbReference type="SUPFAM" id="SSF88713">
    <property type="entry name" value="Glycoside hydrolase/deacetylase"/>
    <property type="match status" value="1"/>
</dbReference>
<accession>A0A369BQC5</accession>
<gene>
    <name evidence="3" type="ORF">DFP94_1011202</name>
</gene>
<dbReference type="GO" id="GO:0016810">
    <property type="term" value="F:hydrolase activity, acting on carbon-nitrogen (but not peptide) bonds"/>
    <property type="evidence" value="ECO:0007669"/>
    <property type="project" value="InterPro"/>
</dbReference>
<dbReference type="InterPro" id="IPR050248">
    <property type="entry name" value="Polysacc_deacetylase_ArnD"/>
</dbReference>
<feature type="region of interest" description="Disordered" evidence="1">
    <location>
        <begin position="1"/>
        <end position="27"/>
    </location>
</feature>
<feature type="compositionally biased region" description="Basic and acidic residues" evidence="1">
    <location>
        <begin position="118"/>
        <end position="130"/>
    </location>
</feature>
<dbReference type="Gene3D" id="3.20.20.370">
    <property type="entry name" value="Glycoside hydrolase/deacetylase"/>
    <property type="match status" value="1"/>
</dbReference>
<name>A0A369BQC5_9BACL</name>
<reference evidence="3 4" key="1">
    <citation type="submission" date="2018-07" db="EMBL/GenBank/DDBJ databases">
        <title>Genomic Encyclopedia of Type Strains, Phase III (KMG-III): the genomes of soil and plant-associated and newly described type strains.</title>
        <authorList>
            <person name="Whitman W."/>
        </authorList>
    </citation>
    <scope>NUCLEOTIDE SEQUENCE [LARGE SCALE GENOMIC DNA]</scope>
    <source>
        <strain evidence="3 4">CECT 8333</strain>
    </source>
</reference>
<dbReference type="PROSITE" id="PS51677">
    <property type="entry name" value="NODB"/>
    <property type="match status" value="1"/>
</dbReference>
<proteinExistence type="predicted"/>
<evidence type="ECO:0000256" key="1">
    <source>
        <dbReference type="SAM" id="MobiDB-lite"/>
    </source>
</evidence>
<feature type="domain" description="NodB homology" evidence="2">
    <location>
        <begin position="136"/>
        <end position="319"/>
    </location>
</feature>
<dbReference type="GO" id="GO:0005975">
    <property type="term" value="P:carbohydrate metabolic process"/>
    <property type="evidence" value="ECO:0007669"/>
    <property type="project" value="InterPro"/>
</dbReference>
<dbReference type="PANTHER" id="PTHR10587">
    <property type="entry name" value="GLYCOSYL TRANSFERASE-RELATED"/>
    <property type="match status" value="1"/>
</dbReference>
<evidence type="ECO:0000313" key="4">
    <source>
        <dbReference type="Proteomes" id="UP000253090"/>
    </source>
</evidence>
<sequence>MSYIQRMEEEQQLQQTKRNRDKRSSRRMKSMVIIALVLSSASLVMSAFAANNIWHGNSASHGSAVAVTPKFAGSAEPESLTEDKAPLTSTESAEAKDQPQVNANDADTTQSPPPANPKEGKEEKTGAKTEKKTAQKVIYLTFDDGPGKYTDQIVSILNKNGIHGTFFMIGNQVSGNEKAIKTAAENGNYIGLHSMTHDKKKLYRSSGSARFIKEFKQEQEIIQKITGTTPWLIRAPYGSKPEINNKFLNDIAAAKFKMWDWTVDSKDWNYPGKPERIIQEIKRQVHRDTEVILMHEKSQTVQALPGIIKYLKKKGYSFAVYKPDQHFPVNFAKDERL</sequence>
<feature type="region of interest" description="Disordered" evidence="1">
    <location>
        <begin position="74"/>
        <end position="130"/>
    </location>
</feature>
<dbReference type="CDD" id="cd10944">
    <property type="entry name" value="CE4_SmPgdA_like"/>
    <property type="match status" value="1"/>
</dbReference>
<comment type="caution">
    <text evidence="3">The sequence shown here is derived from an EMBL/GenBank/DDBJ whole genome shotgun (WGS) entry which is preliminary data.</text>
</comment>
<dbReference type="InterPro" id="IPR002509">
    <property type="entry name" value="NODB_dom"/>
</dbReference>
<evidence type="ECO:0000313" key="3">
    <source>
        <dbReference type="EMBL" id="RCX23601.1"/>
    </source>
</evidence>
<dbReference type="EMBL" id="QPJW01000001">
    <property type="protein sequence ID" value="RCX23601.1"/>
    <property type="molecule type" value="Genomic_DNA"/>
</dbReference>
<dbReference type="InterPro" id="IPR011330">
    <property type="entry name" value="Glyco_hydro/deAcase_b/a-brl"/>
</dbReference>
<dbReference type="PANTHER" id="PTHR10587:SF125">
    <property type="entry name" value="POLYSACCHARIDE DEACETYLASE YHEN-RELATED"/>
    <property type="match status" value="1"/>
</dbReference>
<dbReference type="Pfam" id="PF01522">
    <property type="entry name" value="Polysacc_deac_1"/>
    <property type="match status" value="1"/>
</dbReference>
<keyword evidence="4" id="KW-1185">Reference proteome</keyword>
<evidence type="ECO:0000259" key="2">
    <source>
        <dbReference type="PROSITE" id="PS51677"/>
    </source>
</evidence>
<feature type="compositionally biased region" description="Basic residues" evidence="1">
    <location>
        <begin position="17"/>
        <end position="27"/>
    </location>
</feature>
<organism evidence="3 4">
    <name type="scientific">Fontibacillus phaseoli</name>
    <dbReference type="NCBI Taxonomy" id="1416533"/>
    <lineage>
        <taxon>Bacteria</taxon>
        <taxon>Bacillati</taxon>
        <taxon>Bacillota</taxon>
        <taxon>Bacilli</taxon>
        <taxon>Bacillales</taxon>
        <taxon>Paenibacillaceae</taxon>
        <taxon>Fontibacillus</taxon>
    </lineage>
</organism>
<feature type="compositionally biased region" description="Polar residues" evidence="1">
    <location>
        <begin position="99"/>
        <end position="110"/>
    </location>
</feature>
<dbReference type="AlphaFoldDB" id="A0A369BQC5"/>
<dbReference type="Proteomes" id="UP000253090">
    <property type="component" value="Unassembled WGS sequence"/>
</dbReference>